<name>A5BXS1_VITVI</name>
<dbReference type="InterPro" id="IPR013103">
    <property type="entry name" value="RVT_2"/>
</dbReference>
<evidence type="ECO:0008006" key="4">
    <source>
        <dbReference type="Google" id="ProtNLM"/>
    </source>
</evidence>
<dbReference type="AlphaFoldDB" id="A5BXS1"/>
<dbReference type="PANTHER" id="PTHR11439">
    <property type="entry name" value="GAG-POL-RELATED RETROTRANSPOSON"/>
    <property type="match status" value="1"/>
</dbReference>
<dbReference type="Pfam" id="PF14223">
    <property type="entry name" value="Retrotran_gag_2"/>
    <property type="match status" value="1"/>
</dbReference>
<dbReference type="InterPro" id="IPR043502">
    <property type="entry name" value="DNA/RNA_pol_sf"/>
</dbReference>
<evidence type="ECO:0000259" key="2">
    <source>
        <dbReference type="Pfam" id="PF13961"/>
    </source>
</evidence>
<protein>
    <recommendedName>
        <fullName evidence="4">Retrovirus-related Pol polyprotein from transposon RE1</fullName>
    </recommendedName>
</protein>
<reference evidence="3" key="1">
    <citation type="journal article" date="2007" name="PLoS ONE">
        <title>The first genome sequence of an elite grapevine cultivar (Pinot noir Vitis vinifera L.): coping with a highly heterozygous genome.</title>
        <authorList>
            <person name="Velasco R."/>
            <person name="Zharkikh A."/>
            <person name="Troggio M."/>
            <person name="Cartwright D.A."/>
            <person name="Cestaro A."/>
            <person name="Pruss D."/>
            <person name="Pindo M."/>
            <person name="FitzGerald L.M."/>
            <person name="Vezzulli S."/>
            <person name="Reid J."/>
            <person name="Malacarne G."/>
            <person name="Iliev D."/>
            <person name="Coppola G."/>
            <person name="Wardell B."/>
            <person name="Micheletti D."/>
            <person name="Macalma T."/>
            <person name="Facci M."/>
            <person name="Mitchell J.T."/>
            <person name="Perazzolli M."/>
            <person name="Eldredge G."/>
            <person name="Gatto P."/>
            <person name="Oyzerski R."/>
            <person name="Moretto M."/>
            <person name="Gutin N."/>
            <person name="Stefanini M."/>
            <person name="Chen Y."/>
            <person name="Segala C."/>
            <person name="Davenport C."/>
            <person name="Dematte L."/>
            <person name="Mraz A."/>
            <person name="Battilana J."/>
            <person name="Stormo K."/>
            <person name="Costa F."/>
            <person name="Tao Q."/>
            <person name="Si-Ammour A."/>
            <person name="Harkins T."/>
            <person name="Lackey A."/>
            <person name="Perbost C."/>
            <person name="Taillon B."/>
            <person name="Stella A."/>
            <person name="Solovyev V."/>
            <person name="Fawcett J.A."/>
            <person name="Sterck L."/>
            <person name="Vandepoele K."/>
            <person name="Grando S.M."/>
            <person name="Toppo S."/>
            <person name="Moser C."/>
            <person name="Lanchbury J."/>
            <person name="Bogden R."/>
            <person name="Skolnick M."/>
            <person name="Sgaramella V."/>
            <person name="Bhatnagar S.K."/>
            <person name="Fontana P."/>
            <person name="Gutin A."/>
            <person name="Van de Peer Y."/>
            <person name="Salamini F."/>
            <person name="Viola R."/>
        </authorList>
    </citation>
    <scope>NUCLEOTIDE SEQUENCE</scope>
</reference>
<sequence length="548" mass="63398">MEGNSSFSAMAPPVFNGDNYTIWAVRMEAYLDAVDLWEAVDDDYDVPPLSDNPTYLKFEYEGDDQIKGMKVLNLIRDFELQKMKESETIKEYSERLLSIANRVRLLGSEFKDSRIVEKIMVTIPERFEATITTLENTRDLSKITLAKLLNSLPQERKVIGVKWVFRTKLNVDGLVNKYKTRLQGLTQSDYFLLFLRNLARKCIRWMLNQHSLMEFFKKKIYVEQPEDDYLLGLDFKKSLSESTLYVKENNNEILVVSLYVDALLITGSSAKLIDEFKLDMMQVFEMTDLGLMTYFLGMEIKQGKDQEILKKFRMEDCKEMNTPMSQKEKLSKDDGDEKVEETYFRSLIGCLMYLTATRLDILYVVSVLSRFMHYASEVHLKAAKRVVRYIKGTVDYGVKFQKIPNMKLFGYFDNDWGGSLDDMKSTSGYCFRYCGSIYCRSGICSSNHDSKSSIVAEEILVDLHMKQTQGTEVFVDNQATITISHNPVFHGKTKHFNIKLFFLRGVQKDGDINLCYCKVEEQLTDIFTKPLSVTKFEYLKLKLGVCSS</sequence>
<dbReference type="Pfam" id="PF07727">
    <property type="entry name" value="RVT_2"/>
    <property type="match status" value="1"/>
</dbReference>
<evidence type="ECO:0000259" key="1">
    <source>
        <dbReference type="Pfam" id="PF07727"/>
    </source>
</evidence>
<dbReference type="CDD" id="cd09272">
    <property type="entry name" value="RNase_HI_RT_Ty1"/>
    <property type="match status" value="1"/>
</dbReference>
<dbReference type="Pfam" id="PF13961">
    <property type="entry name" value="DUF4219"/>
    <property type="match status" value="1"/>
</dbReference>
<dbReference type="PANTHER" id="PTHR11439:SF503">
    <property type="entry name" value="CYSTEINE-RICH RLK (RECEPTOR-LIKE PROTEIN KINASE) 8"/>
    <property type="match status" value="1"/>
</dbReference>
<proteinExistence type="predicted"/>
<dbReference type="InterPro" id="IPR025314">
    <property type="entry name" value="DUF4219"/>
</dbReference>
<organism evidence="3">
    <name type="scientific">Vitis vinifera</name>
    <name type="common">Grape</name>
    <dbReference type="NCBI Taxonomy" id="29760"/>
    <lineage>
        <taxon>Eukaryota</taxon>
        <taxon>Viridiplantae</taxon>
        <taxon>Streptophyta</taxon>
        <taxon>Embryophyta</taxon>
        <taxon>Tracheophyta</taxon>
        <taxon>Spermatophyta</taxon>
        <taxon>Magnoliopsida</taxon>
        <taxon>eudicotyledons</taxon>
        <taxon>Gunneridae</taxon>
        <taxon>Pentapetalae</taxon>
        <taxon>rosids</taxon>
        <taxon>Vitales</taxon>
        <taxon>Vitaceae</taxon>
        <taxon>Viteae</taxon>
        <taxon>Vitis</taxon>
    </lineage>
</organism>
<dbReference type="SUPFAM" id="SSF56672">
    <property type="entry name" value="DNA/RNA polymerases"/>
    <property type="match status" value="1"/>
</dbReference>
<feature type="domain" description="Reverse transcriptase Ty1/copia-type" evidence="1">
    <location>
        <begin position="226"/>
        <end position="324"/>
    </location>
</feature>
<accession>A5BXS1</accession>
<feature type="domain" description="DUF4219" evidence="2">
    <location>
        <begin position="15"/>
        <end position="40"/>
    </location>
</feature>
<gene>
    <name evidence="3" type="ORF">VITISV_031322</name>
</gene>
<dbReference type="EMBL" id="AM475018">
    <property type="protein sequence ID" value="CAN68421.1"/>
    <property type="molecule type" value="Genomic_DNA"/>
</dbReference>
<evidence type="ECO:0000313" key="3">
    <source>
        <dbReference type="EMBL" id="CAN68421.1"/>
    </source>
</evidence>